<dbReference type="EMBL" id="JAJAQI010000019">
    <property type="protein sequence ID" value="MCB4822862.1"/>
    <property type="molecule type" value="Genomic_DNA"/>
</dbReference>
<dbReference type="AlphaFoldDB" id="A0A9X1LBT8"/>
<dbReference type="InterPro" id="IPR003718">
    <property type="entry name" value="OsmC/Ohr_fam"/>
</dbReference>
<comment type="caution">
    <text evidence="2">The sequence shown here is derived from an EMBL/GenBank/DDBJ whole genome shotgun (WGS) entry which is preliminary data.</text>
</comment>
<dbReference type="InterPro" id="IPR015946">
    <property type="entry name" value="KH_dom-like_a/b"/>
</dbReference>
<keyword evidence="3" id="KW-1185">Reference proteome</keyword>
<protein>
    <submittedName>
        <fullName evidence="2">OsmC family protein</fullName>
    </submittedName>
</protein>
<dbReference type="Proteomes" id="UP001139311">
    <property type="component" value="Unassembled WGS sequence"/>
</dbReference>
<organism evidence="2 3">
    <name type="scientific">Roseicella aerolata</name>
    <dbReference type="NCBI Taxonomy" id="2883479"/>
    <lineage>
        <taxon>Bacteria</taxon>
        <taxon>Pseudomonadati</taxon>
        <taxon>Pseudomonadota</taxon>
        <taxon>Alphaproteobacteria</taxon>
        <taxon>Acetobacterales</taxon>
        <taxon>Roseomonadaceae</taxon>
        <taxon>Roseicella</taxon>
    </lineage>
</organism>
<evidence type="ECO:0000313" key="3">
    <source>
        <dbReference type="Proteomes" id="UP001139311"/>
    </source>
</evidence>
<dbReference type="PANTHER" id="PTHR42830:SF1">
    <property type="entry name" value="OSMOTICALLY INDUCIBLE FAMILY PROTEIN"/>
    <property type="match status" value="1"/>
</dbReference>
<dbReference type="GO" id="GO:0004601">
    <property type="term" value="F:peroxidase activity"/>
    <property type="evidence" value="ECO:0007669"/>
    <property type="project" value="InterPro"/>
</dbReference>
<evidence type="ECO:0000313" key="2">
    <source>
        <dbReference type="EMBL" id="MCB4822862.1"/>
    </source>
</evidence>
<dbReference type="InterPro" id="IPR019904">
    <property type="entry name" value="Peroxiredoxin_OsmC"/>
</dbReference>
<gene>
    <name evidence="2" type="ORF">LHA35_14075</name>
</gene>
<dbReference type="Pfam" id="PF02566">
    <property type="entry name" value="OsmC"/>
    <property type="match status" value="1"/>
</dbReference>
<name>A0A9X1LBT8_9PROT</name>
<dbReference type="NCBIfam" id="TIGR03562">
    <property type="entry name" value="osmo_induc_OsmC"/>
    <property type="match status" value="1"/>
</dbReference>
<dbReference type="Gene3D" id="3.30.300.20">
    <property type="match status" value="1"/>
</dbReference>
<evidence type="ECO:0000256" key="1">
    <source>
        <dbReference type="SAM" id="MobiDB-lite"/>
    </source>
</evidence>
<dbReference type="InterPro" id="IPR052707">
    <property type="entry name" value="OsmC_Ohr_Peroxiredoxin"/>
</dbReference>
<accession>A0A9X1LBT8</accession>
<dbReference type="PANTHER" id="PTHR42830">
    <property type="entry name" value="OSMOTICALLY INDUCIBLE FAMILY PROTEIN"/>
    <property type="match status" value="1"/>
</dbReference>
<reference evidence="2" key="1">
    <citation type="submission" date="2021-10" db="EMBL/GenBank/DDBJ databases">
        <title>Roseicella aerolatum sp. nov., isolated from aerosols of e-waste dismantling site.</title>
        <authorList>
            <person name="Qin T."/>
        </authorList>
    </citation>
    <scope>NUCLEOTIDE SEQUENCE</scope>
    <source>
        <strain evidence="2">GB24</strain>
    </source>
</reference>
<dbReference type="InterPro" id="IPR036102">
    <property type="entry name" value="OsmC/Ohrsf"/>
</dbReference>
<feature type="region of interest" description="Disordered" evidence="1">
    <location>
        <begin position="1"/>
        <end position="27"/>
    </location>
</feature>
<dbReference type="GO" id="GO:0006979">
    <property type="term" value="P:response to oxidative stress"/>
    <property type="evidence" value="ECO:0007669"/>
    <property type="project" value="InterPro"/>
</dbReference>
<proteinExistence type="predicted"/>
<sequence length="143" mass="14929">MASIKRSATAQWQGTGKEGKGALTTQSGTLKETPYSFTARFGDGQGTNPEELIAAAHAGCFTMALAFKLQGAGLTPERLSTEARLTMEQEGGGWSIKAIALALKAKVPGVSAEQFQQLAEDAKATCPVSRVLNADITLDAALE</sequence>
<feature type="compositionally biased region" description="Polar residues" evidence="1">
    <location>
        <begin position="1"/>
        <end position="14"/>
    </location>
</feature>
<dbReference type="RefSeq" id="WP_226608907.1">
    <property type="nucleotide sequence ID" value="NZ_JAJAQI010000019.1"/>
</dbReference>
<dbReference type="SUPFAM" id="SSF82784">
    <property type="entry name" value="OsmC-like"/>
    <property type="match status" value="1"/>
</dbReference>